<dbReference type="InterPro" id="IPR006574">
    <property type="entry name" value="PRY"/>
</dbReference>
<dbReference type="Gene3D" id="2.60.120.920">
    <property type="match status" value="1"/>
</dbReference>
<dbReference type="PROSITE" id="PS00518">
    <property type="entry name" value="ZF_RING_1"/>
    <property type="match status" value="1"/>
</dbReference>
<dbReference type="STRING" id="8154.ENSACLP00000013602"/>
<dbReference type="CDD" id="cd13733">
    <property type="entry name" value="SPRY_PRY_C-I_1"/>
    <property type="match status" value="1"/>
</dbReference>
<dbReference type="InterPro" id="IPR013320">
    <property type="entry name" value="ConA-like_dom_sf"/>
</dbReference>
<dbReference type="SUPFAM" id="SSF49899">
    <property type="entry name" value="Concanavalin A-like lectins/glucanases"/>
    <property type="match status" value="1"/>
</dbReference>
<accession>A0A3P8P9C8</accession>
<dbReference type="InterPro" id="IPR051051">
    <property type="entry name" value="E3_ubiq-ligase_TRIM/RNF"/>
</dbReference>
<evidence type="ECO:0000256" key="4">
    <source>
        <dbReference type="ARBA" id="ARBA00022833"/>
    </source>
</evidence>
<keyword evidence="3 6" id="KW-0863">Zinc-finger</keyword>
<dbReference type="PROSITE" id="PS50089">
    <property type="entry name" value="ZF_RING_2"/>
    <property type="match status" value="1"/>
</dbReference>
<reference evidence="13 14" key="2">
    <citation type="submission" date="2023-03" db="EMBL/GenBank/DDBJ databases">
        <authorList>
            <consortium name="Wellcome Sanger Institute Data Sharing"/>
        </authorList>
    </citation>
    <scope>NUCLEOTIDE SEQUENCE [LARGE SCALE GENOMIC DNA]</scope>
</reference>
<keyword evidence="9" id="KW-0472">Membrane</keyword>
<evidence type="ECO:0000256" key="3">
    <source>
        <dbReference type="ARBA" id="ARBA00022771"/>
    </source>
</evidence>
<dbReference type="CDD" id="cd19769">
    <property type="entry name" value="Bbox2_TRIM16-like"/>
    <property type="match status" value="1"/>
</dbReference>
<evidence type="ECO:0000313" key="13">
    <source>
        <dbReference type="Ensembl" id="ENSACLP00000013602.2"/>
    </source>
</evidence>
<dbReference type="FunFam" id="2.60.120.920:FF:000004">
    <property type="entry name" value="Butyrophilin subfamily 1 member A1"/>
    <property type="match status" value="1"/>
</dbReference>
<dbReference type="GO" id="GO:0045087">
    <property type="term" value="P:innate immune response"/>
    <property type="evidence" value="ECO:0007669"/>
    <property type="project" value="UniProtKB-KW"/>
</dbReference>
<dbReference type="SMART" id="SM00336">
    <property type="entry name" value="BBOX"/>
    <property type="match status" value="1"/>
</dbReference>
<name>A0A3P8P9C8_ASTCA</name>
<dbReference type="InterPro" id="IPR001841">
    <property type="entry name" value="Znf_RING"/>
</dbReference>
<reference evidence="13" key="3">
    <citation type="submission" date="2025-05" db="UniProtKB">
        <authorList>
            <consortium name="Ensembl"/>
        </authorList>
    </citation>
    <scope>IDENTIFICATION</scope>
</reference>
<evidence type="ECO:0000313" key="14">
    <source>
        <dbReference type="Proteomes" id="UP000265100"/>
    </source>
</evidence>
<dbReference type="InterPro" id="IPR017907">
    <property type="entry name" value="Znf_RING_CS"/>
</dbReference>
<dbReference type="SUPFAM" id="SSF57850">
    <property type="entry name" value="RING/U-box"/>
    <property type="match status" value="1"/>
</dbReference>
<dbReference type="Gene3D" id="3.30.160.60">
    <property type="entry name" value="Classic Zinc Finger"/>
    <property type="match status" value="1"/>
</dbReference>
<dbReference type="OMA" id="SEEHLWC"/>
<evidence type="ECO:0000259" key="12">
    <source>
        <dbReference type="PROSITE" id="PS50188"/>
    </source>
</evidence>
<dbReference type="SMART" id="SM00589">
    <property type="entry name" value="PRY"/>
    <property type="match status" value="1"/>
</dbReference>
<feature type="transmembrane region" description="Helical" evidence="9">
    <location>
        <begin position="115"/>
        <end position="135"/>
    </location>
</feature>
<dbReference type="PROSITE" id="PS50119">
    <property type="entry name" value="ZF_BBOX"/>
    <property type="match status" value="1"/>
</dbReference>
<dbReference type="PANTHER" id="PTHR25465">
    <property type="entry name" value="B-BOX DOMAIN CONTAINING"/>
    <property type="match status" value="1"/>
</dbReference>
<feature type="domain" description="B30.2/SPRY" evidence="12">
    <location>
        <begin position="357"/>
        <end position="552"/>
    </location>
</feature>
<dbReference type="InterPro" id="IPR003877">
    <property type="entry name" value="SPRY_dom"/>
</dbReference>
<dbReference type="SUPFAM" id="SSF57845">
    <property type="entry name" value="B-box zinc-binding domain"/>
    <property type="match status" value="1"/>
</dbReference>
<dbReference type="Gene3D" id="3.30.40.10">
    <property type="entry name" value="Zinc/RING finger domain, C3HC4 (zinc finger)"/>
    <property type="match status" value="1"/>
</dbReference>
<keyword evidence="5" id="KW-0391">Immunity</keyword>
<keyword evidence="9" id="KW-1133">Transmembrane helix</keyword>
<keyword evidence="4" id="KW-0862">Zinc</keyword>
<keyword evidence="7" id="KW-0175">Coiled coil</keyword>
<evidence type="ECO:0000256" key="6">
    <source>
        <dbReference type="PROSITE-ProRule" id="PRU00024"/>
    </source>
</evidence>
<evidence type="ECO:0000259" key="10">
    <source>
        <dbReference type="PROSITE" id="PS50089"/>
    </source>
</evidence>
<dbReference type="SMART" id="SM00449">
    <property type="entry name" value="SPRY"/>
    <property type="match status" value="1"/>
</dbReference>
<keyword evidence="2" id="KW-0479">Metal-binding</keyword>
<dbReference type="PANTHER" id="PTHR25465:SF32">
    <property type="entry name" value="BLOODTHIRSTY-RELATED GENE FAMILY, MEMBER 16 ISOFORM X1-RELATED"/>
    <property type="match status" value="1"/>
</dbReference>
<dbReference type="InterPro" id="IPR058030">
    <property type="entry name" value="TRIM8/14/16/25/29/45/65_CC"/>
</dbReference>
<dbReference type="InterPro" id="IPR000315">
    <property type="entry name" value="Znf_B-box"/>
</dbReference>
<feature type="region of interest" description="Disordered" evidence="8">
    <location>
        <begin position="537"/>
        <end position="558"/>
    </location>
</feature>
<proteinExistence type="predicted"/>
<dbReference type="InterPro" id="IPR003879">
    <property type="entry name" value="Butyrophylin_SPRY"/>
</dbReference>
<dbReference type="InterPro" id="IPR043136">
    <property type="entry name" value="B30.2/SPRY_sf"/>
</dbReference>
<evidence type="ECO:0000256" key="7">
    <source>
        <dbReference type="SAM" id="Coils"/>
    </source>
</evidence>
<dbReference type="Pfam" id="PF25600">
    <property type="entry name" value="TRIM_CC"/>
    <property type="match status" value="1"/>
</dbReference>
<dbReference type="Proteomes" id="UP000265100">
    <property type="component" value="Chromosome 17"/>
</dbReference>
<feature type="coiled-coil region" evidence="7">
    <location>
        <begin position="248"/>
        <end position="301"/>
    </location>
</feature>
<dbReference type="Ensembl" id="ENSACLT00000013936.2">
    <property type="protein sequence ID" value="ENSACLP00000013602.2"/>
    <property type="gene ID" value="ENSACLG00000009318.2"/>
</dbReference>
<sequence length="558" mass="63581">MTAASYLLTEEQLLCCICLDVFRDPVTLPCGHNFCKDCITEHLNFNSQRKCPMCKEQVDRKYKLGVNTFISEMAVQFRKTVGKKADDSSEQHNAIQEKGSYDAPAAPKRTSLKSCLFIILSLTFLTLFFVANLHFHQTVSILKSHKLFNSVEKEEDRMCAEHGKPLDFYCKNEQMIICQSCVDADHRFHRVVPLKEEYEAKKTQLGITEAKILHMIQERQRKVHELKQSLKLSTEAADRETANGVRVFSALIKSLERAQAELIEMTEENQKRTEKQTKVYITELEQEAFELTRRRDEMEELSRSKDRLRFLQSFPSLNAAPPTKDWTDVSICPAIYEGITRTALVKAVDELTETIKNEVKMIRDAQFNNIRQNAVDVTLDPNTAHPALILSNDGKQVHCDYEWKELPDSSKRFEPAISVLGTRGFSCGRLYYDVQVKGKTGWTLGVAKGSVNRKGEIKLNPENGYWAICLRDRNEYFALAADPVPLSVNDHPEKVRVFVDYEEGLVSFYDVNAAVLLHSYTGQTFTEKLYPFFSPGSSDSGTNTAPLIITPVKQQRSD</sequence>
<dbReference type="InterPro" id="IPR013083">
    <property type="entry name" value="Znf_RING/FYVE/PHD"/>
</dbReference>
<dbReference type="Ensembl" id="ENSACLT00000070879.1">
    <property type="protein sequence ID" value="ENSACLP00000048893.1"/>
    <property type="gene ID" value="ENSACLG00000009318.2"/>
</dbReference>
<dbReference type="SMART" id="SM00184">
    <property type="entry name" value="RING"/>
    <property type="match status" value="1"/>
</dbReference>
<feature type="domain" description="B box-type" evidence="11">
    <location>
        <begin position="154"/>
        <end position="194"/>
    </location>
</feature>
<keyword evidence="14" id="KW-1185">Reference proteome</keyword>
<dbReference type="PRINTS" id="PR01407">
    <property type="entry name" value="BUTYPHLNCDUF"/>
</dbReference>
<dbReference type="InterPro" id="IPR001870">
    <property type="entry name" value="B30.2/SPRY"/>
</dbReference>
<evidence type="ECO:0000259" key="11">
    <source>
        <dbReference type="PROSITE" id="PS50119"/>
    </source>
</evidence>
<dbReference type="GO" id="GO:0008270">
    <property type="term" value="F:zinc ion binding"/>
    <property type="evidence" value="ECO:0007669"/>
    <property type="project" value="UniProtKB-KW"/>
</dbReference>
<dbReference type="Bgee" id="ENSACLG00000009318">
    <property type="expression patterns" value="Expressed in anal fin and 1 other cell type or tissue"/>
</dbReference>
<dbReference type="AlphaFoldDB" id="A0A3P8P9C8"/>
<dbReference type="GeneTree" id="ENSGT01040000240400"/>
<keyword evidence="9" id="KW-0812">Transmembrane</keyword>
<protein>
    <submittedName>
        <fullName evidence="13">Uncharacterized protein</fullName>
    </submittedName>
</protein>
<dbReference type="GO" id="GO:0005737">
    <property type="term" value="C:cytoplasm"/>
    <property type="evidence" value="ECO:0007669"/>
    <property type="project" value="UniProtKB-ARBA"/>
</dbReference>
<dbReference type="PROSITE" id="PS50188">
    <property type="entry name" value="B302_SPRY"/>
    <property type="match status" value="1"/>
</dbReference>
<dbReference type="Pfam" id="PF00622">
    <property type="entry name" value="SPRY"/>
    <property type="match status" value="1"/>
</dbReference>
<dbReference type="Pfam" id="PF00643">
    <property type="entry name" value="zf-B_box"/>
    <property type="match status" value="1"/>
</dbReference>
<keyword evidence="1" id="KW-0399">Innate immunity</keyword>
<evidence type="ECO:0000256" key="1">
    <source>
        <dbReference type="ARBA" id="ARBA00022588"/>
    </source>
</evidence>
<feature type="domain" description="RING-type" evidence="10">
    <location>
        <begin position="15"/>
        <end position="55"/>
    </location>
</feature>
<evidence type="ECO:0000256" key="5">
    <source>
        <dbReference type="ARBA" id="ARBA00022859"/>
    </source>
</evidence>
<dbReference type="InterPro" id="IPR027370">
    <property type="entry name" value="Znf-RING_euk"/>
</dbReference>
<reference evidence="13 14" key="1">
    <citation type="submission" date="2018-05" db="EMBL/GenBank/DDBJ databases">
        <authorList>
            <person name="Datahose"/>
        </authorList>
    </citation>
    <scope>NUCLEOTIDE SEQUENCE</scope>
</reference>
<evidence type="ECO:0000256" key="9">
    <source>
        <dbReference type="SAM" id="Phobius"/>
    </source>
</evidence>
<organism evidence="13 14">
    <name type="scientific">Astatotilapia calliptera</name>
    <name type="common">Eastern happy</name>
    <name type="synonym">Chromis callipterus</name>
    <dbReference type="NCBI Taxonomy" id="8154"/>
    <lineage>
        <taxon>Eukaryota</taxon>
        <taxon>Metazoa</taxon>
        <taxon>Chordata</taxon>
        <taxon>Craniata</taxon>
        <taxon>Vertebrata</taxon>
        <taxon>Euteleostomi</taxon>
        <taxon>Actinopterygii</taxon>
        <taxon>Neopterygii</taxon>
        <taxon>Teleostei</taxon>
        <taxon>Neoteleostei</taxon>
        <taxon>Acanthomorphata</taxon>
        <taxon>Ovalentaria</taxon>
        <taxon>Cichlomorphae</taxon>
        <taxon>Cichliformes</taxon>
        <taxon>Cichlidae</taxon>
        <taxon>African cichlids</taxon>
        <taxon>Pseudocrenilabrinae</taxon>
        <taxon>Haplochromini</taxon>
        <taxon>Astatotilapia</taxon>
    </lineage>
</organism>
<evidence type="ECO:0000256" key="8">
    <source>
        <dbReference type="SAM" id="MobiDB-lite"/>
    </source>
</evidence>
<dbReference type="Pfam" id="PF13445">
    <property type="entry name" value="zf-RING_UBOX"/>
    <property type="match status" value="1"/>
</dbReference>
<dbReference type="Pfam" id="PF13765">
    <property type="entry name" value="PRY"/>
    <property type="match status" value="1"/>
</dbReference>
<evidence type="ECO:0000256" key="2">
    <source>
        <dbReference type="ARBA" id="ARBA00022723"/>
    </source>
</evidence>